<dbReference type="NCBIfam" id="TIGR03303">
    <property type="entry name" value="OM_YaeT"/>
    <property type="match status" value="1"/>
</dbReference>
<keyword evidence="2 8" id="KW-1134">Transmembrane beta strand</keyword>
<organism evidence="11 12">
    <name type="scientific">Colwellia asteriadis</name>
    <dbReference type="NCBI Taxonomy" id="517723"/>
    <lineage>
        <taxon>Bacteria</taxon>
        <taxon>Pseudomonadati</taxon>
        <taxon>Pseudomonadota</taxon>
        <taxon>Gammaproteobacteria</taxon>
        <taxon>Alteromonadales</taxon>
        <taxon>Colwelliaceae</taxon>
        <taxon>Colwellia</taxon>
    </lineage>
</organism>
<dbReference type="Pfam" id="PF07244">
    <property type="entry name" value="POTRA"/>
    <property type="match status" value="4"/>
</dbReference>
<reference evidence="11 12" key="1">
    <citation type="journal article" date="2019" name="Int. J. Syst. Evol. Microbiol.">
        <title>The Global Catalogue of Microorganisms (GCM) 10K type strain sequencing project: providing services to taxonomists for standard genome sequencing and annotation.</title>
        <authorList>
            <consortium name="The Broad Institute Genomics Platform"/>
            <consortium name="The Broad Institute Genome Sequencing Center for Infectious Disease"/>
            <person name="Wu L."/>
            <person name="Ma J."/>
        </authorList>
    </citation>
    <scope>NUCLEOTIDE SEQUENCE [LARGE SCALE GENOMIC DNA]</scope>
    <source>
        <strain evidence="11 12">JCM 15608</strain>
    </source>
</reference>
<gene>
    <name evidence="8 11" type="primary">bamA</name>
    <name evidence="11" type="ORF">GCM10009111_14900</name>
</gene>
<feature type="domain" description="POTRA" evidence="10">
    <location>
        <begin position="176"/>
        <end position="264"/>
    </location>
</feature>
<evidence type="ECO:0000256" key="5">
    <source>
        <dbReference type="ARBA" id="ARBA00022737"/>
    </source>
</evidence>
<dbReference type="HAMAP" id="MF_01430">
    <property type="entry name" value="OM_assembly_BamA"/>
    <property type="match status" value="1"/>
</dbReference>
<dbReference type="Proteomes" id="UP001500021">
    <property type="component" value="Unassembled WGS sequence"/>
</dbReference>
<evidence type="ECO:0000313" key="11">
    <source>
        <dbReference type="EMBL" id="GAA0815901.1"/>
    </source>
</evidence>
<comment type="subcellular location">
    <subcellularLocation>
        <location evidence="8">Cell outer membrane</location>
    </subcellularLocation>
    <subcellularLocation>
        <location evidence="1">Membrane</location>
    </subcellularLocation>
</comment>
<evidence type="ECO:0000256" key="3">
    <source>
        <dbReference type="ARBA" id="ARBA00022692"/>
    </source>
</evidence>
<dbReference type="EMBL" id="BAAAFA010000004">
    <property type="protein sequence ID" value="GAA0815901.1"/>
    <property type="molecule type" value="Genomic_DNA"/>
</dbReference>
<comment type="similarity">
    <text evidence="8">Belongs to the BamA family.</text>
</comment>
<evidence type="ECO:0000256" key="1">
    <source>
        <dbReference type="ARBA" id="ARBA00004370"/>
    </source>
</evidence>
<dbReference type="PANTHER" id="PTHR12815:SF23">
    <property type="entry name" value="OUTER MEMBRANE PROTEIN ASSEMBLY FACTOR BAMA"/>
    <property type="match status" value="1"/>
</dbReference>
<dbReference type="Gene3D" id="3.10.20.310">
    <property type="entry name" value="membrane protein fhac"/>
    <property type="match status" value="5"/>
</dbReference>
<keyword evidence="4 8" id="KW-0732">Signal</keyword>
<protein>
    <recommendedName>
        <fullName evidence="8 9">Outer membrane protein assembly factor BamA</fullName>
    </recommendedName>
</protein>
<feature type="domain" description="POTRA" evidence="10">
    <location>
        <begin position="93"/>
        <end position="173"/>
    </location>
</feature>
<dbReference type="PANTHER" id="PTHR12815">
    <property type="entry name" value="SORTING AND ASSEMBLY MACHINERY SAMM50 PROTEIN FAMILY MEMBER"/>
    <property type="match status" value="1"/>
</dbReference>
<keyword evidence="7 8" id="KW-0998">Cell outer membrane</keyword>
<dbReference type="InterPro" id="IPR000184">
    <property type="entry name" value="Bac_surfAg_D15"/>
</dbReference>
<feature type="domain" description="POTRA" evidence="10">
    <location>
        <begin position="267"/>
        <end position="345"/>
    </location>
</feature>
<evidence type="ECO:0000256" key="6">
    <source>
        <dbReference type="ARBA" id="ARBA00023136"/>
    </source>
</evidence>
<comment type="function">
    <text evidence="8">Part of the outer membrane protein assembly complex, which is involved in assembly and insertion of beta-barrel proteins into the outer membrane.</text>
</comment>
<comment type="subunit">
    <text evidence="8">Part of the Bam complex.</text>
</comment>
<sequence length="824" mass="92739" precursor="true">MIIKKIAFAVLLGSLGTTVQAEQKFQVEDIEVKGLQRVALGAALTHIPFNVGDTLNEFRISQSIKALYKSGHFNDIRVYRDGNRLVYRVYERETISEIIFDGNKDLKDEQLTESLDGSDIRVGETLDRTVLSGIEIGLENFYHSVGKYNARVTSKVTHLPRNRVNLEFNFVEGDAAAIKQINIVGNEVYSDAELLDRIELTFDSPWWNFMAQDRYQKQTLQGDMETINSYYLDRGYLRFKVDSTQVSMTPDKQGVYIALNVSEGETYTISEVDFIGDMAGFDKTIRAINPLQAEELYNGAEVTYTEEVISKFLGRYGYAYPKVTTIPEINDEDKTVKLSISIDPGKRVYVNRINFSGNHVTADNVLRREMRQMEGAWLSNSVVEASKAWLMRLPYMETVEFETKQLPGEDDLVDIDFTVKEQPSGSFTAGVGYGSQTKLSLNAGVQQNNFLGTGNQLGLNLSTNTYSKSVSLSYTDPYFTVDSVSLGGQVYYNEYDAGQANLVEYNNKTFGLGLNWGFPVNEYLRLNFGVGWKYNKVSQLQAYEQIQTFYDIYADPQHPDELEPFKTLDLNMGLSRSTLNRGTFPTAGSQQSLTYKMTSPKSDLQYFKVNYDSKFYFPLTRNQRWSILTRLQLGYANGYGTVNGHDQLLPFWENFRAGGADTLRGFENNTVGPRAVYRQPQPYRGTPDPTGSGSGCCLGADQDGVYASSRSVGGNAIALAGLELIVPTPFLDESFSNSVRTSFFVDVGNVWDTEFNMEHYEDLVPGEFEKIDDYSDVGRYRSSAGLSIQWLSPMGPMIFSFAKSLKEVEDDDTAFFSFNIGKTF</sequence>
<evidence type="ECO:0000313" key="12">
    <source>
        <dbReference type="Proteomes" id="UP001500021"/>
    </source>
</evidence>
<dbReference type="InterPro" id="IPR010827">
    <property type="entry name" value="BamA/TamA_POTRA"/>
</dbReference>
<evidence type="ECO:0000259" key="10">
    <source>
        <dbReference type="PROSITE" id="PS51779"/>
    </source>
</evidence>
<evidence type="ECO:0000256" key="8">
    <source>
        <dbReference type="HAMAP-Rule" id="MF_01430"/>
    </source>
</evidence>
<dbReference type="PROSITE" id="PS51779">
    <property type="entry name" value="POTRA"/>
    <property type="match status" value="5"/>
</dbReference>
<dbReference type="PIRSF" id="PIRSF006076">
    <property type="entry name" value="OM_assembly_OMP85"/>
    <property type="match status" value="1"/>
</dbReference>
<name>A0ABN1L616_9GAMM</name>
<evidence type="ECO:0000256" key="7">
    <source>
        <dbReference type="ARBA" id="ARBA00023237"/>
    </source>
</evidence>
<feature type="chain" id="PRO_5044900591" description="Outer membrane protein assembly factor BamA" evidence="8">
    <location>
        <begin position="22"/>
        <end position="824"/>
    </location>
</feature>
<comment type="caution">
    <text evidence="11">The sequence shown here is derived from an EMBL/GenBank/DDBJ whole genome shotgun (WGS) entry which is preliminary data.</text>
</comment>
<dbReference type="Pfam" id="PF01103">
    <property type="entry name" value="Omp85"/>
    <property type="match status" value="1"/>
</dbReference>
<feature type="signal peptide" evidence="8">
    <location>
        <begin position="1"/>
        <end position="21"/>
    </location>
</feature>
<proteinExistence type="inferred from homology"/>
<evidence type="ECO:0000256" key="4">
    <source>
        <dbReference type="ARBA" id="ARBA00022729"/>
    </source>
</evidence>
<dbReference type="Gene3D" id="2.40.160.50">
    <property type="entry name" value="membrane protein fhac: a member of the omp85/tpsb transporter family"/>
    <property type="match status" value="1"/>
</dbReference>
<feature type="domain" description="POTRA" evidence="10">
    <location>
        <begin position="348"/>
        <end position="422"/>
    </location>
</feature>
<keyword evidence="12" id="KW-1185">Reference proteome</keyword>
<keyword evidence="5 8" id="KW-0677">Repeat</keyword>
<accession>A0ABN1L616</accession>
<dbReference type="InterPro" id="IPR034746">
    <property type="entry name" value="POTRA"/>
</dbReference>
<feature type="domain" description="POTRA" evidence="10">
    <location>
        <begin position="25"/>
        <end position="92"/>
    </location>
</feature>
<dbReference type="RefSeq" id="WP_343816730.1">
    <property type="nucleotide sequence ID" value="NZ_BAAAFA010000004.1"/>
</dbReference>
<evidence type="ECO:0000256" key="2">
    <source>
        <dbReference type="ARBA" id="ARBA00022452"/>
    </source>
</evidence>
<evidence type="ECO:0000256" key="9">
    <source>
        <dbReference type="NCBIfam" id="TIGR03303"/>
    </source>
</evidence>
<dbReference type="InterPro" id="IPR023707">
    <property type="entry name" value="OM_assembly_BamA"/>
</dbReference>
<dbReference type="InterPro" id="IPR039910">
    <property type="entry name" value="D15-like"/>
</dbReference>
<keyword evidence="6 8" id="KW-0472">Membrane</keyword>
<keyword evidence="3 8" id="KW-0812">Transmembrane</keyword>